<dbReference type="EMBL" id="JAZGSY010000755">
    <property type="protein sequence ID" value="KAL1835306.1"/>
    <property type="molecule type" value="Genomic_DNA"/>
</dbReference>
<proteinExistence type="predicted"/>
<reference evidence="2 3" key="1">
    <citation type="journal article" date="2024" name="Commun. Biol.">
        <title>Comparative genomic analysis of thermophilic fungi reveals convergent evolutionary adaptations and gene losses.</title>
        <authorList>
            <person name="Steindorff A.S."/>
            <person name="Aguilar-Pontes M.V."/>
            <person name="Robinson A.J."/>
            <person name="Andreopoulos B."/>
            <person name="LaButti K."/>
            <person name="Kuo A."/>
            <person name="Mondo S."/>
            <person name="Riley R."/>
            <person name="Otillar R."/>
            <person name="Haridas S."/>
            <person name="Lipzen A."/>
            <person name="Grimwood J."/>
            <person name="Schmutz J."/>
            <person name="Clum A."/>
            <person name="Reid I.D."/>
            <person name="Moisan M.C."/>
            <person name="Butler G."/>
            <person name="Nguyen T.T.M."/>
            <person name="Dewar K."/>
            <person name="Conant G."/>
            <person name="Drula E."/>
            <person name="Henrissat B."/>
            <person name="Hansel C."/>
            <person name="Singer S."/>
            <person name="Hutchinson M.I."/>
            <person name="de Vries R.P."/>
            <person name="Natvig D.O."/>
            <person name="Powell A.J."/>
            <person name="Tsang A."/>
            <person name="Grigoriev I.V."/>
        </authorList>
    </citation>
    <scope>NUCLEOTIDE SEQUENCE [LARGE SCALE GENOMIC DNA]</scope>
    <source>
        <strain evidence="2 3">CBS 620.91</strain>
    </source>
</reference>
<dbReference type="Pfam" id="PF10213">
    <property type="entry name" value="MRP-S28"/>
    <property type="match status" value="1"/>
</dbReference>
<organism evidence="2 3">
    <name type="scientific">Humicola insolens</name>
    <name type="common">Soft-rot fungus</name>
    <dbReference type="NCBI Taxonomy" id="85995"/>
    <lineage>
        <taxon>Eukaryota</taxon>
        <taxon>Fungi</taxon>
        <taxon>Dikarya</taxon>
        <taxon>Ascomycota</taxon>
        <taxon>Pezizomycotina</taxon>
        <taxon>Sordariomycetes</taxon>
        <taxon>Sordariomycetidae</taxon>
        <taxon>Sordariales</taxon>
        <taxon>Chaetomiaceae</taxon>
        <taxon>Mycothermus</taxon>
    </lineage>
</organism>
<evidence type="ECO:0000313" key="2">
    <source>
        <dbReference type="EMBL" id="KAL1835306.1"/>
    </source>
</evidence>
<dbReference type="Proteomes" id="UP001583172">
    <property type="component" value="Unassembled WGS sequence"/>
</dbReference>
<accession>A0ABR3V1P3</accession>
<keyword evidence="3" id="KW-1185">Reference proteome</keyword>
<dbReference type="InterPro" id="IPR019349">
    <property type="entry name" value="Ribosomal_mS35_mit"/>
</dbReference>
<sequence>MFEDIPLDTRHHTFKKQIKFPKEWYLTEERKQQLLERRKQALLLDEAKRNSEGGLVDGRAAIEQALLNAPKVEQMVPPLPNGRMDEWGAIRTLAAR</sequence>
<name>A0ABR3V1P3_HUMIN</name>
<feature type="domain" description="Small ribosomal subunit protein mS35 mitochondrial conserved" evidence="1">
    <location>
        <begin position="2"/>
        <end position="24"/>
    </location>
</feature>
<evidence type="ECO:0000259" key="1">
    <source>
        <dbReference type="Pfam" id="PF10213"/>
    </source>
</evidence>
<evidence type="ECO:0000313" key="3">
    <source>
        <dbReference type="Proteomes" id="UP001583172"/>
    </source>
</evidence>
<comment type="caution">
    <text evidence="2">The sequence shown here is derived from an EMBL/GenBank/DDBJ whole genome shotgun (WGS) entry which is preliminary data.</text>
</comment>
<protein>
    <recommendedName>
        <fullName evidence="1">Small ribosomal subunit protein mS35 mitochondrial conserved domain-containing protein</fullName>
    </recommendedName>
</protein>
<gene>
    <name evidence="2" type="ORF">VTJ49DRAFT_7071</name>
</gene>